<accession>A0ABR3N630</accession>
<dbReference type="Proteomes" id="UP001558613">
    <property type="component" value="Unassembled WGS sequence"/>
</dbReference>
<gene>
    <name evidence="1" type="ORF">QQF64_028262</name>
</gene>
<proteinExistence type="predicted"/>
<sequence>MAVCSPRYKRVPHFIIKKRRRERQKISRFEVLVQFLKNTRAPPGGQYYLLSDATGKKFSVKQSALCSEEKILKKKGPELIQTTVKTAGLVCQTLDSV</sequence>
<name>A0ABR3N630_9TELE</name>
<evidence type="ECO:0000313" key="2">
    <source>
        <dbReference type="Proteomes" id="UP001558613"/>
    </source>
</evidence>
<protein>
    <submittedName>
        <fullName evidence="1">Uncharacterized protein</fullName>
    </submittedName>
</protein>
<organism evidence="1 2">
    <name type="scientific">Cirrhinus molitorella</name>
    <name type="common">mud carp</name>
    <dbReference type="NCBI Taxonomy" id="172907"/>
    <lineage>
        <taxon>Eukaryota</taxon>
        <taxon>Metazoa</taxon>
        <taxon>Chordata</taxon>
        <taxon>Craniata</taxon>
        <taxon>Vertebrata</taxon>
        <taxon>Euteleostomi</taxon>
        <taxon>Actinopterygii</taxon>
        <taxon>Neopterygii</taxon>
        <taxon>Teleostei</taxon>
        <taxon>Ostariophysi</taxon>
        <taxon>Cypriniformes</taxon>
        <taxon>Cyprinidae</taxon>
        <taxon>Labeoninae</taxon>
        <taxon>Labeonini</taxon>
        <taxon>Cirrhinus</taxon>
    </lineage>
</organism>
<evidence type="ECO:0000313" key="1">
    <source>
        <dbReference type="EMBL" id="KAL1272400.1"/>
    </source>
</evidence>
<dbReference type="EMBL" id="JAYMGO010000006">
    <property type="protein sequence ID" value="KAL1272400.1"/>
    <property type="molecule type" value="Genomic_DNA"/>
</dbReference>
<keyword evidence="2" id="KW-1185">Reference proteome</keyword>
<reference evidence="1 2" key="1">
    <citation type="submission" date="2023-09" db="EMBL/GenBank/DDBJ databases">
        <authorList>
            <person name="Wang M."/>
        </authorList>
    </citation>
    <scope>NUCLEOTIDE SEQUENCE [LARGE SCALE GENOMIC DNA]</scope>
    <source>
        <strain evidence="1">GT-2023</strain>
        <tissue evidence="1">Liver</tissue>
    </source>
</reference>
<comment type="caution">
    <text evidence="1">The sequence shown here is derived from an EMBL/GenBank/DDBJ whole genome shotgun (WGS) entry which is preliminary data.</text>
</comment>